<evidence type="ECO:0000313" key="2">
    <source>
        <dbReference type="Proteomes" id="UP000265520"/>
    </source>
</evidence>
<dbReference type="Proteomes" id="UP000265520">
    <property type="component" value="Unassembled WGS sequence"/>
</dbReference>
<proteinExistence type="predicted"/>
<keyword evidence="2" id="KW-1185">Reference proteome</keyword>
<evidence type="ECO:0000313" key="1">
    <source>
        <dbReference type="EMBL" id="MCI97113.1"/>
    </source>
</evidence>
<dbReference type="EMBL" id="LXQA011433268">
    <property type="protein sequence ID" value="MCI97113.1"/>
    <property type="molecule type" value="Genomic_DNA"/>
</dbReference>
<dbReference type="AlphaFoldDB" id="A0A392WBC6"/>
<accession>A0A392WBC6</accession>
<sequence length="25" mass="2605">MIHALKLEEAAAEAASASIDETMSD</sequence>
<reference evidence="1 2" key="1">
    <citation type="journal article" date="2018" name="Front. Plant Sci.">
        <title>Red Clover (Trifolium pratense) and Zigzag Clover (T. medium) - A Picture of Genomic Similarities and Differences.</title>
        <authorList>
            <person name="Dluhosova J."/>
            <person name="Istvanek J."/>
            <person name="Nedelnik J."/>
            <person name="Repkova J."/>
        </authorList>
    </citation>
    <scope>NUCLEOTIDE SEQUENCE [LARGE SCALE GENOMIC DNA]</scope>
    <source>
        <strain evidence="2">cv. 10/8</strain>
        <tissue evidence="1">Leaf</tissue>
    </source>
</reference>
<comment type="caution">
    <text evidence="1">The sequence shown here is derived from an EMBL/GenBank/DDBJ whole genome shotgun (WGS) entry which is preliminary data.</text>
</comment>
<feature type="non-terminal residue" evidence="1">
    <location>
        <position position="25"/>
    </location>
</feature>
<protein>
    <submittedName>
        <fullName evidence="1">Uncharacterized protein</fullName>
    </submittedName>
</protein>
<organism evidence="1 2">
    <name type="scientific">Trifolium medium</name>
    <dbReference type="NCBI Taxonomy" id="97028"/>
    <lineage>
        <taxon>Eukaryota</taxon>
        <taxon>Viridiplantae</taxon>
        <taxon>Streptophyta</taxon>
        <taxon>Embryophyta</taxon>
        <taxon>Tracheophyta</taxon>
        <taxon>Spermatophyta</taxon>
        <taxon>Magnoliopsida</taxon>
        <taxon>eudicotyledons</taxon>
        <taxon>Gunneridae</taxon>
        <taxon>Pentapetalae</taxon>
        <taxon>rosids</taxon>
        <taxon>fabids</taxon>
        <taxon>Fabales</taxon>
        <taxon>Fabaceae</taxon>
        <taxon>Papilionoideae</taxon>
        <taxon>50 kb inversion clade</taxon>
        <taxon>NPAAA clade</taxon>
        <taxon>Hologalegina</taxon>
        <taxon>IRL clade</taxon>
        <taxon>Trifolieae</taxon>
        <taxon>Trifolium</taxon>
    </lineage>
</organism>
<name>A0A392WBC6_9FABA</name>